<organism evidence="1 2">
    <name type="scientific">Seiridium unicorne</name>
    <dbReference type="NCBI Taxonomy" id="138068"/>
    <lineage>
        <taxon>Eukaryota</taxon>
        <taxon>Fungi</taxon>
        <taxon>Dikarya</taxon>
        <taxon>Ascomycota</taxon>
        <taxon>Pezizomycotina</taxon>
        <taxon>Sordariomycetes</taxon>
        <taxon>Xylariomycetidae</taxon>
        <taxon>Amphisphaeriales</taxon>
        <taxon>Sporocadaceae</taxon>
        <taxon>Seiridium</taxon>
    </lineage>
</organism>
<comment type="caution">
    <text evidence="1">The sequence shown here is derived from an EMBL/GenBank/DDBJ whole genome shotgun (WGS) entry which is preliminary data.</text>
</comment>
<feature type="non-terminal residue" evidence="1">
    <location>
        <position position="89"/>
    </location>
</feature>
<keyword evidence="2" id="KW-1185">Reference proteome</keyword>
<reference evidence="1 2" key="1">
    <citation type="journal article" date="2024" name="J. Plant Pathol.">
        <title>Sequence and assembly of the genome of Seiridium unicorne, isolate CBS 538.82, causal agent of cypress canker disease.</title>
        <authorList>
            <person name="Scali E."/>
            <person name="Rocca G.D."/>
            <person name="Danti R."/>
            <person name="Garbelotto M."/>
            <person name="Barberini S."/>
            <person name="Baroncelli R."/>
            <person name="Emiliani G."/>
        </authorList>
    </citation>
    <scope>NUCLEOTIDE SEQUENCE [LARGE SCALE GENOMIC DNA]</scope>
    <source>
        <strain evidence="1 2">BM-138-508</strain>
    </source>
</reference>
<dbReference type="Proteomes" id="UP001408356">
    <property type="component" value="Unassembled WGS sequence"/>
</dbReference>
<sequence length="89" mass="10096">MQGELTPEVEDKYVSVRKADQSREARSLLSYFVGVIFGRYSLDKPGLNFAGGEWNASAQSKLVDEDNIVPIMDGEYYTDDIVKKLRDFL</sequence>
<evidence type="ECO:0000313" key="1">
    <source>
        <dbReference type="EMBL" id="KAK9419851.1"/>
    </source>
</evidence>
<proteinExistence type="predicted"/>
<gene>
    <name evidence="1" type="ORF">SUNI508_14096</name>
</gene>
<evidence type="ECO:0000313" key="2">
    <source>
        <dbReference type="Proteomes" id="UP001408356"/>
    </source>
</evidence>
<protein>
    <submittedName>
        <fullName evidence="1">Uncharacterized protein</fullName>
    </submittedName>
</protein>
<name>A0ABR2UZ37_9PEZI</name>
<dbReference type="EMBL" id="JARVKF010000286">
    <property type="protein sequence ID" value="KAK9419851.1"/>
    <property type="molecule type" value="Genomic_DNA"/>
</dbReference>
<accession>A0ABR2UZ37</accession>